<evidence type="ECO:0000256" key="5">
    <source>
        <dbReference type="ARBA" id="ARBA00022475"/>
    </source>
</evidence>
<keyword evidence="10 13" id="KW-0143">Chaperone</keyword>
<dbReference type="Proteomes" id="UP001366060">
    <property type="component" value="Unassembled WGS sequence"/>
</dbReference>
<comment type="similarity">
    <text evidence="2 13">Belongs to the OXA1/ALB3/YidC family. Type 1 subfamily.</text>
</comment>
<dbReference type="NCBIfam" id="NF002351">
    <property type="entry name" value="PRK01318.1-1"/>
    <property type="match status" value="1"/>
</dbReference>
<evidence type="ECO:0000256" key="7">
    <source>
        <dbReference type="ARBA" id="ARBA00022927"/>
    </source>
</evidence>
<feature type="compositionally biased region" description="Polar residues" evidence="14">
    <location>
        <begin position="44"/>
        <end position="53"/>
    </location>
</feature>
<keyword evidence="7 13" id="KW-0653">Protein transport</keyword>
<proteinExistence type="inferred from homology"/>
<feature type="transmembrane region" description="Helical" evidence="13">
    <location>
        <begin position="473"/>
        <end position="491"/>
    </location>
</feature>
<dbReference type="InterPro" id="IPR001708">
    <property type="entry name" value="YidC/ALB3/OXA1/COX18"/>
</dbReference>
<gene>
    <name evidence="13 17" type="primary">yidC</name>
    <name evidence="17" type="ORF">V6255_15740</name>
</gene>
<dbReference type="InterPro" id="IPR038221">
    <property type="entry name" value="YidC_periplasmic_sf"/>
</dbReference>
<evidence type="ECO:0000256" key="6">
    <source>
        <dbReference type="ARBA" id="ARBA00022692"/>
    </source>
</evidence>
<protein>
    <recommendedName>
        <fullName evidence="3 13">Membrane protein insertase YidC</fullName>
    </recommendedName>
    <alternativeName>
        <fullName evidence="12 13">Foldase YidC</fullName>
    </alternativeName>
    <alternativeName>
        <fullName evidence="11 13">Membrane integrase YidC</fullName>
    </alternativeName>
    <alternativeName>
        <fullName evidence="13">Membrane protein YidC</fullName>
    </alternativeName>
</protein>
<evidence type="ECO:0000256" key="14">
    <source>
        <dbReference type="SAM" id="MobiDB-lite"/>
    </source>
</evidence>
<evidence type="ECO:0000313" key="17">
    <source>
        <dbReference type="EMBL" id="MEL0660593.1"/>
    </source>
</evidence>
<comment type="caution">
    <text evidence="17">The sequence shown here is derived from an EMBL/GenBank/DDBJ whole genome shotgun (WGS) entry which is preliminary data.</text>
</comment>
<evidence type="ECO:0000259" key="15">
    <source>
        <dbReference type="Pfam" id="PF02096"/>
    </source>
</evidence>
<dbReference type="EMBL" id="JBAKBA010000047">
    <property type="protein sequence ID" value="MEL0660593.1"/>
    <property type="molecule type" value="Genomic_DNA"/>
</dbReference>
<feature type="transmembrane region" description="Helical" evidence="13">
    <location>
        <begin position="512"/>
        <end position="532"/>
    </location>
</feature>
<dbReference type="Pfam" id="PF02096">
    <property type="entry name" value="60KD_IMP"/>
    <property type="match status" value="1"/>
</dbReference>
<evidence type="ECO:0000256" key="10">
    <source>
        <dbReference type="ARBA" id="ARBA00023186"/>
    </source>
</evidence>
<evidence type="ECO:0000259" key="16">
    <source>
        <dbReference type="Pfam" id="PF14849"/>
    </source>
</evidence>
<feature type="domain" description="Membrane insertase YidC/Oxa/ALB C-terminal" evidence="15">
    <location>
        <begin position="367"/>
        <end position="546"/>
    </location>
</feature>
<feature type="transmembrane region" description="Helical" evidence="13">
    <location>
        <begin position="367"/>
        <end position="386"/>
    </location>
</feature>
<dbReference type="InterPro" id="IPR047196">
    <property type="entry name" value="YidC_ALB_C"/>
</dbReference>
<organism evidence="17 18">
    <name type="scientific">Psychromonas arctica</name>
    <dbReference type="NCBI Taxonomy" id="168275"/>
    <lineage>
        <taxon>Bacteria</taxon>
        <taxon>Pseudomonadati</taxon>
        <taxon>Pseudomonadota</taxon>
        <taxon>Gammaproteobacteria</taxon>
        <taxon>Alteromonadales</taxon>
        <taxon>Psychromonadaceae</taxon>
        <taxon>Psychromonas</taxon>
    </lineage>
</organism>
<accession>A0ABU9HFV6</accession>
<dbReference type="Gene3D" id="2.70.98.90">
    <property type="match status" value="1"/>
</dbReference>
<dbReference type="InterPro" id="IPR019998">
    <property type="entry name" value="Membr_insert_YidC"/>
</dbReference>
<comment type="subcellular location">
    <subcellularLocation>
        <location evidence="1">Cell inner membrane</location>
        <topology evidence="1">Multi-pass membrane protein</topology>
    </subcellularLocation>
    <subcellularLocation>
        <location evidence="13">Cell membrane</location>
        <topology evidence="13">Multi-pass membrane protein</topology>
    </subcellularLocation>
</comment>
<dbReference type="InterPro" id="IPR028055">
    <property type="entry name" value="YidC/Oxa/ALB_C"/>
</dbReference>
<dbReference type="PRINTS" id="PR00701">
    <property type="entry name" value="60KDINNERMP"/>
</dbReference>
<dbReference type="PANTHER" id="PTHR12428:SF65">
    <property type="entry name" value="CYTOCHROME C OXIDASE ASSEMBLY PROTEIN COX18, MITOCHONDRIAL"/>
    <property type="match status" value="1"/>
</dbReference>
<keyword evidence="8 13" id="KW-1133">Transmembrane helix</keyword>
<evidence type="ECO:0000256" key="13">
    <source>
        <dbReference type="HAMAP-Rule" id="MF_01810"/>
    </source>
</evidence>
<dbReference type="HAMAP" id="MF_01810">
    <property type="entry name" value="YidC_type1"/>
    <property type="match status" value="1"/>
</dbReference>
<dbReference type="NCBIfam" id="TIGR03593">
    <property type="entry name" value="yidC_nterm"/>
    <property type="match status" value="1"/>
</dbReference>
<comment type="function">
    <text evidence="13">Required for the insertion and/or proper folding and/or complex formation of integral membrane proteins into the membrane. Involved in integration of membrane proteins that insert both dependently and independently of the Sec translocase complex, as well as at least some lipoproteins. Aids folding of multispanning membrane proteins.</text>
</comment>
<feature type="transmembrane region" description="Helical" evidence="13">
    <location>
        <begin position="430"/>
        <end position="453"/>
    </location>
</feature>
<comment type="subunit">
    <text evidence="13">Interacts with the Sec translocase complex via SecD. Specifically interacts with transmembrane segments of nascent integral membrane proteins during membrane integration.</text>
</comment>
<reference evidence="17 18" key="1">
    <citation type="submission" date="2024-02" db="EMBL/GenBank/DDBJ databases">
        <title>Bacteria isolated from the canopy kelp, Nereocystis luetkeana.</title>
        <authorList>
            <person name="Pfister C.A."/>
            <person name="Younker I.T."/>
            <person name="Light S.H."/>
        </authorList>
    </citation>
    <scope>NUCLEOTIDE SEQUENCE [LARGE SCALE GENOMIC DNA]</scope>
    <source>
        <strain evidence="17 18">TI.2.07</strain>
    </source>
</reference>
<keyword evidence="4 13" id="KW-0813">Transport</keyword>
<evidence type="ECO:0000256" key="12">
    <source>
        <dbReference type="ARBA" id="ARBA00033342"/>
    </source>
</evidence>
<evidence type="ECO:0000256" key="4">
    <source>
        <dbReference type="ARBA" id="ARBA00022448"/>
    </source>
</evidence>
<feature type="region of interest" description="Disordered" evidence="14">
    <location>
        <begin position="32"/>
        <end position="72"/>
    </location>
</feature>
<keyword evidence="9 13" id="KW-0472">Membrane</keyword>
<keyword evidence="5 13" id="KW-1003">Cell membrane</keyword>
<keyword evidence="18" id="KW-1185">Reference proteome</keyword>
<keyword evidence="6 13" id="KW-0812">Transmembrane</keyword>
<dbReference type="NCBIfam" id="NF002352">
    <property type="entry name" value="PRK01318.1-3"/>
    <property type="match status" value="1"/>
</dbReference>
<feature type="domain" description="Membrane insertase YidC N-terminal" evidence="16">
    <location>
        <begin position="84"/>
        <end position="356"/>
    </location>
</feature>
<dbReference type="RefSeq" id="WP_341629006.1">
    <property type="nucleotide sequence ID" value="NZ_JBAKBA010000047.1"/>
</dbReference>
<feature type="compositionally biased region" description="Low complexity" evidence="14">
    <location>
        <begin position="32"/>
        <end position="43"/>
    </location>
</feature>
<dbReference type="InterPro" id="IPR028053">
    <property type="entry name" value="Membr_insert_YidC_N"/>
</dbReference>
<evidence type="ECO:0000256" key="1">
    <source>
        <dbReference type="ARBA" id="ARBA00004429"/>
    </source>
</evidence>
<sequence length="557" mass="62857">MESQRNLLFLALLFVSFLLYQAWVVEQAPQPAATAQTTEQSTTKSSVPSTSNHSADVPTSSEDSSSSSSVQVPTQASTSAIAVLANDQLRLEITLVGGDVIVADLIEHDEQLDSGVPFRLLENGNGFTYIAQSGLIGKQGPDANPKGRPFYSVENTESIISEGQESVSTVLRYVDQQGNIFTKTFTLKRGDFNVNVDYTIENKSDADINVQLYGQLKESLQDHSTNLMMPVYRGGAFSTSDTKYSKYSYDDMRERGLNKTTEGGWVAMLQHYFVSAWIPSSTDTNVLYSKIIQNTDATIGFKSPIKTIAPNSTEKFATNLWIGPKLQEEMAQVGENLDLTVDYGWLWWLAQPLFKLLLFFQGIVGNWGVAIILITFTVKGLLYPLTKAQYTSMAKMRLLQPKIQALREKYGEDRQKVSKAMMEMYKEEKVNPLGGCFPILLQMPIFIALYWSLMEAVELRHAPFMFWIQDLSVQDPFYILPILMGVSMFFIQKMSPATVQDPMQQKIMKFMPVVFTFFFLWFPAGLVLYWLMSNIVTLVQQTIIYRQFEKQGLGHKK</sequence>
<dbReference type="Pfam" id="PF14849">
    <property type="entry name" value="YidC_periplas"/>
    <property type="match status" value="1"/>
</dbReference>
<dbReference type="CDD" id="cd20070">
    <property type="entry name" value="5TM_YidC_Alb3"/>
    <property type="match status" value="1"/>
</dbReference>
<dbReference type="NCBIfam" id="NF002353">
    <property type="entry name" value="PRK01318.1-4"/>
    <property type="match status" value="1"/>
</dbReference>
<evidence type="ECO:0000256" key="11">
    <source>
        <dbReference type="ARBA" id="ARBA00033245"/>
    </source>
</evidence>
<evidence type="ECO:0000256" key="3">
    <source>
        <dbReference type="ARBA" id="ARBA00015325"/>
    </source>
</evidence>
<evidence type="ECO:0000256" key="2">
    <source>
        <dbReference type="ARBA" id="ARBA00010527"/>
    </source>
</evidence>
<dbReference type="NCBIfam" id="TIGR03592">
    <property type="entry name" value="yidC_oxa1_cterm"/>
    <property type="match status" value="1"/>
</dbReference>
<name>A0ABU9HFV6_9GAMM</name>
<evidence type="ECO:0000256" key="9">
    <source>
        <dbReference type="ARBA" id="ARBA00023136"/>
    </source>
</evidence>
<dbReference type="PANTHER" id="PTHR12428">
    <property type="entry name" value="OXA1"/>
    <property type="match status" value="1"/>
</dbReference>
<feature type="compositionally biased region" description="Low complexity" evidence="14">
    <location>
        <begin position="54"/>
        <end position="72"/>
    </location>
</feature>
<dbReference type="PRINTS" id="PR01900">
    <property type="entry name" value="YIDCPROTEIN"/>
</dbReference>
<evidence type="ECO:0000313" key="18">
    <source>
        <dbReference type="Proteomes" id="UP001366060"/>
    </source>
</evidence>
<dbReference type="CDD" id="cd19961">
    <property type="entry name" value="EcYidC-like_peri"/>
    <property type="match status" value="1"/>
</dbReference>
<evidence type="ECO:0000256" key="8">
    <source>
        <dbReference type="ARBA" id="ARBA00022989"/>
    </source>
</evidence>